<dbReference type="AlphaFoldDB" id="A0A3S9Q0J0"/>
<keyword evidence="1" id="KW-0472">Membrane</keyword>
<dbReference type="Proteomes" id="UP000280344">
    <property type="component" value="Chromosome"/>
</dbReference>
<dbReference type="EMBL" id="CP034593">
    <property type="protein sequence ID" value="AZQ78068.1"/>
    <property type="molecule type" value="Genomic_DNA"/>
</dbReference>
<gene>
    <name evidence="2" type="ORF">EJ997_12720</name>
</gene>
<feature type="transmembrane region" description="Helical" evidence="1">
    <location>
        <begin position="97"/>
        <end position="115"/>
    </location>
</feature>
<evidence type="ECO:0000256" key="1">
    <source>
        <dbReference type="SAM" id="Phobius"/>
    </source>
</evidence>
<keyword evidence="1" id="KW-0812">Transmembrane</keyword>
<accession>A0A3S9Q0J0</accession>
<feature type="transmembrane region" description="Helical" evidence="1">
    <location>
        <begin position="35"/>
        <end position="53"/>
    </location>
</feature>
<feature type="transmembrane region" description="Helical" evidence="1">
    <location>
        <begin position="127"/>
        <end position="150"/>
    </location>
</feature>
<reference evidence="2 3" key="1">
    <citation type="submission" date="2018-12" db="EMBL/GenBank/DDBJ databases">
        <title>Complete genome sequence of Flaviflexus sp. H23T48.</title>
        <authorList>
            <person name="Bae J.-W."/>
            <person name="Lee J.-Y."/>
        </authorList>
    </citation>
    <scope>NUCLEOTIDE SEQUENCE [LARGE SCALE GENOMIC DNA]</scope>
    <source>
        <strain evidence="2 3">H23T48</strain>
    </source>
</reference>
<evidence type="ECO:0000313" key="3">
    <source>
        <dbReference type="Proteomes" id="UP000280344"/>
    </source>
</evidence>
<sequence length="151" mass="17142">MGELPFNNEMNDRVRSAQPHCKPKFLRDRPELEKWFWAGGAILIGALIAWLILASNRLMYESPDWLIGAEDRELEDHKKNWLESAESRFSHETVATMLWFASGLSFVGLLIRAVAQPSETASRVSQSFLLCAAFLAVVVMGYGNFFIYVVE</sequence>
<organism evidence="2 3">
    <name type="scientific">Flaviflexus ciconiae</name>
    <dbReference type="NCBI Taxonomy" id="2496867"/>
    <lineage>
        <taxon>Bacteria</taxon>
        <taxon>Bacillati</taxon>
        <taxon>Actinomycetota</taxon>
        <taxon>Actinomycetes</taxon>
        <taxon>Actinomycetales</taxon>
        <taxon>Actinomycetaceae</taxon>
        <taxon>Flaviflexus</taxon>
    </lineage>
</organism>
<proteinExistence type="predicted"/>
<keyword evidence="1" id="KW-1133">Transmembrane helix</keyword>
<keyword evidence="3" id="KW-1185">Reference proteome</keyword>
<dbReference type="RefSeq" id="WP_126704868.1">
    <property type="nucleotide sequence ID" value="NZ_CP034593.1"/>
</dbReference>
<evidence type="ECO:0000313" key="2">
    <source>
        <dbReference type="EMBL" id="AZQ78068.1"/>
    </source>
</evidence>
<name>A0A3S9Q0J0_9ACTO</name>
<dbReference type="KEGG" id="flh:EJ997_12720"/>
<protein>
    <submittedName>
        <fullName evidence="2">Uncharacterized protein</fullName>
    </submittedName>
</protein>